<feature type="region of interest" description="Disordered" evidence="2">
    <location>
        <begin position="314"/>
        <end position="340"/>
    </location>
</feature>
<organism evidence="3 4">
    <name type="scientific">Rothia dentocariosa</name>
    <dbReference type="NCBI Taxonomy" id="2047"/>
    <lineage>
        <taxon>Bacteria</taxon>
        <taxon>Bacillati</taxon>
        <taxon>Actinomycetota</taxon>
        <taxon>Actinomycetes</taxon>
        <taxon>Micrococcales</taxon>
        <taxon>Micrococcaceae</taxon>
        <taxon>Rothia</taxon>
    </lineage>
</organism>
<comment type="subcellular location">
    <subcellularLocation>
        <location evidence="1">Cell membrane</location>
        <topology evidence="1">Multi-pass membrane protein</topology>
    </subcellularLocation>
</comment>
<evidence type="ECO:0000313" key="3">
    <source>
        <dbReference type="EMBL" id="PEN17205.1"/>
    </source>
</evidence>
<sequence>MWKLAFTPRWLGGLLLALVFVTGFVALSSWQFNASTSQQVHSDPAKDRVRPYTEILQAHQPVTNLTVDTVVQAKGEYVPGSSMLVAGRLNEGQHGYWVLSEFIPEGTDKATALGSTKPRAITVARAWIAGEDDHAPSIPAEPTGTVEVAGRVVNAQGAAPYTRTAEKVLESASPAQLTNLWDSPLYDGVLTLSAEVPENQKIPLNEQYTIAENATIIGQSQNLRPIRAAQATNDANINWLNIFYSLEWLIFAAFALYLWGRMLKDAAHRAAEPAEYTQYFEYEGEYFVDEATGRPYYWDPADEQYYFFDEVPEEASARVEDTPRNAPESVNPQKPADTKD</sequence>
<evidence type="ECO:0000313" key="4">
    <source>
        <dbReference type="Proteomes" id="UP000219947"/>
    </source>
</evidence>
<dbReference type="Proteomes" id="UP000219947">
    <property type="component" value="Unassembled WGS sequence"/>
</dbReference>
<dbReference type="InterPro" id="IPR002994">
    <property type="entry name" value="Surf1/Shy1"/>
</dbReference>
<keyword evidence="1" id="KW-1003">Cell membrane</keyword>
<comment type="caution">
    <text evidence="1">Lacks conserved residue(s) required for the propagation of feature annotation.</text>
</comment>
<gene>
    <name evidence="3" type="ORF">CRM92_04105</name>
</gene>
<evidence type="ECO:0000256" key="2">
    <source>
        <dbReference type="SAM" id="MobiDB-lite"/>
    </source>
</evidence>
<evidence type="ECO:0000256" key="1">
    <source>
        <dbReference type="RuleBase" id="RU363076"/>
    </source>
</evidence>
<dbReference type="RefSeq" id="WP_098042442.1">
    <property type="nucleotide sequence ID" value="NZ_JAOVAQ010000005.1"/>
</dbReference>
<dbReference type="GO" id="GO:0005886">
    <property type="term" value="C:plasma membrane"/>
    <property type="evidence" value="ECO:0007669"/>
    <property type="project" value="UniProtKB-SubCell"/>
</dbReference>
<comment type="similarity">
    <text evidence="1">Belongs to the SURF1 family.</text>
</comment>
<accession>A0A2A8D892</accession>
<dbReference type="AlphaFoldDB" id="A0A2A8D892"/>
<keyword evidence="1" id="KW-1133">Transmembrane helix</keyword>
<feature type="transmembrane region" description="Helical" evidence="1">
    <location>
        <begin position="239"/>
        <end position="259"/>
    </location>
</feature>
<keyword evidence="1" id="KW-0812">Transmembrane</keyword>
<name>A0A2A8D892_9MICC</name>
<comment type="caution">
    <text evidence="3">The sequence shown here is derived from an EMBL/GenBank/DDBJ whole genome shotgun (WGS) entry which is preliminary data.</text>
</comment>
<dbReference type="Pfam" id="PF02104">
    <property type="entry name" value="SURF1"/>
    <property type="match status" value="1"/>
</dbReference>
<dbReference type="PROSITE" id="PS50895">
    <property type="entry name" value="SURF1"/>
    <property type="match status" value="1"/>
</dbReference>
<keyword evidence="1" id="KW-0472">Membrane</keyword>
<proteinExistence type="inferred from homology"/>
<protein>
    <recommendedName>
        <fullName evidence="1">SURF1-like protein</fullName>
    </recommendedName>
</protein>
<reference evidence="3" key="1">
    <citation type="submission" date="2017-10" db="EMBL/GenBank/DDBJ databases">
        <title>Kefir isolates.</title>
        <authorList>
            <person name="Kim Y."/>
            <person name="Blasche S."/>
        </authorList>
    </citation>
    <scope>NUCLEOTIDE SEQUENCE [LARGE SCALE GENOMIC DNA]</scope>
    <source>
        <strain evidence="3">OG2-2</strain>
    </source>
</reference>
<keyword evidence="4" id="KW-1185">Reference proteome</keyword>
<dbReference type="EMBL" id="PDEV01000001">
    <property type="protein sequence ID" value="PEN17205.1"/>
    <property type="molecule type" value="Genomic_DNA"/>
</dbReference>